<name>A0A8D8ZED8_9HEMI</name>
<feature type="compositionally biased region" description="Polar residues" evidence="1">
    <location>
        <begin position="11"/>
        <end position="26"/>
    </location>
</feature>
<organism evidence="2">
    <name type="scientific">Cacopsylla melanoneura</name>
    <dbReference type="NCBI Taxonomy" id="428564"/>
    <lineage>
        <taxon>Eukaryota</taxon>
        <taxon>Metazoa</taxon>
        <taxon>Ecdysozoa</taxon>
        <taxon>Arthropoda</taxon>
        <taxon>Hexapoda</taxon>
        <taxon>Insecta</taxon>
        <taxon>Pterygota</taxon>
        <taxon>Neoptera</taxon>
        <taxon>Paraneoptera</taxon>
        <taxon>Hemiptera</taxon>
        <taxon>Sternorrhyncha</taxon>
        <taxon>Psylloidea</taxon>
        <taxon>Psyllidae</taxon>
        <taxon>Psyllinae</taxon>
        <taxon>Cacopsylla</taxon>
    </lineage>
</organism>
<protein>
    <submittedName>
        <fullName evidence="2">Uncharacterized protein</fullName>
    </submittedName>
</protein>
<evidence type="ECO:0000313" key="2">
    <source>
        <dbReference type="EMBL" id="CAG6744621.1"/>
    </source>
</evidence>
<proteinExistence type="predicted"/>
<accession>A0A8D8ZED8</accession>
<dbReference type="AlphaFoldDB" id="A0A8D8ZED8"/>
<evidence type="ECO:0000256" key="1">
    <source>
        <dbReference type="SAM" id="MobiDB-lite"/>
    </source>
</evidence>
<reference evidence="2" key="1">
    <citation type="submission" date="2021-05" db="EMBL/GenBank/DDBJ databases">
        <authorList>
            <person name="Alioto T."/>
            <person name="Alioto T."/>
            <person name="Gomez Garrido J."/>
        </authorList>
    </citation>
    <scope>NUCLEOTIDE SEQUENCE</scope>
</reference>
<dbReference type="EMBL" id="HBUF01471550">
    <property type="protein sequence ID" value="CAG6744621.1"/>
    <property type="molecule type" value="Transcribed_RNA"/>
</dbReference>
<sequence>MSPDNIKAVSKGSSNEDGQQIGNTSRVIGDGGKHTGKEKSPPSSSPSSPSPPQQYTYQQYPYPMYHHSNYVPLHTLPPSQTLSCPYNYPSLGARLDMSPNNYHCQPPLNSHCHASFMAQYPNFQVFPTSLLV</sequence>
<feature type="compositionally biased region" description="Basic and acidic residues" evidence="1">
    <location>
        <begin position="31"/>
        <end position="40"/>
    </location>
</feature>
<feature type="compositionally biased region" description="Low complexity" evidence="1">
    <location>
        <begin position="41"/>
        <end position="58"/>
    </location>
</feature>
<feature type="region of interest" description="Disordered" evidence="1">
    <location>
        <begin position="1"/>
        <end position="58"/>
    </location>
</feature>